<evidence type="ECO:0000256" key="1">
    <source>
        <dbReference type="SAM" id="Phobius"/>
    </source>
</evidence>
<keyword evidence="1" id="KW-0472">Membrane</keyword>
<dbReference type="RefSeq" id="WP_139209258.1">
    <property type="nucleotide sequence ID" value="NZ_FOEG01000012.1"/>
</dbReference>
<protein>
    <recommendedName>
        <fullName evidence="4">5-bromo-4-chloroindolyl phosphate hydrolysis protein</fullName>
    </recommendedName>
</protein>
<keyword evidence="3" id="KW-1185">Reference proteome</keyword>
<evidence type="ECO:0000313" key="3">
    <source>
        <dbReference type="Proteomes" id="UP000199657"/>
    </source>
</evidence>
<keyword evidence="1" id="KW-0812">Transmembrane</keyword>
<name>A0A1H8VHY5_9GAMM</name>
<evidence type="ECO:0008006" key="4">
    <source>
        <dbReference type="Google" id="ProtNLM"/>
    </source>
</evidence>
<proteinExistence type="predicted"/>
<feature type="transmembrane region" description="Helical" evidence="1">
    <location>
        <begin position="12"/>
        <end position="45"/>
    </location>
</feature>
<dbReference type="Proteomes" id="UP000199657">
    <property type="component" value="Unassembled WGS sequence"/>
</dbReference>
<dbReference type="EMBL" id="FOEG01000012">
    <property type="protein sequence ID" value="SEP14981.1"/>
    <property type="molecule type" value="Genomic_DNA"/>
</dbReference>
<gene>
    <name evidence="2" type="ORF">SAMN04488052_11293</name>
</gene>
<keyword evidence="1" id="KW-1133">Transmembrane helix</keyword>
<dbReference type="STRING" id="406100.SAMN04488052_11293"/>
<dbReference type="AlphaFoldDB" id="A0A1H8VHY5"/>
<evidence type="ECO:0000313" key="2">
    <source>
        <dbReference type="EMBL" id="SEP14981.1"/>
    </source>
</evidence>
<organism evidence="2 3">
    <name type="scientific">Aquisalimonas asiatica</name>
    <dbReference type="NCBI Taxonomy" id="406100"/>
    <lineage>
        <taxon>Bacteria</taxon>
        <taxon>Pseudomonadati</taxon>
        <taxon>Pseudomonadota</taxon>
        <taxon>Gammaproteobacteria</taxon>
        <taxon>Chromatiales</taxon>
        <taxon>Ectothiorhodospiraceae</taxon>
        <taxon>Aquisalimonas</taxon>
    </lineage>
</organism>
<accession>A0A1H8VHY5</accession>
<sequence>MTPDPRVPRRTYTAAAAVMIAIAGLGLGGIWSLAGVVAGLLVAAVHVWRFERRHAPQQRESRGDTGVLWQDAEAALRHFDRHDDATLRPVLDRVGRAGRRVVEQGRRTPGDQRTGHARQLLCTAADALLAHDHLPAGRRAANQDTIHSLLETVAAELEQEGEPDADERAAQVRMRVLEQQLRTGRGQS</sequence>
<reference evidence="2 3" key="1">
    <citation type="submission" date="2016-10" db="EMBL/GenBank/DDBJ databases">
        <authorList>
            <person name="de Groot N.N."/>
        </authorList>
    </citation>
    <scope>NUCLEOTIDE SEQUENCE [LARGE SCALE GENOMIC DNA]</scope>
    <source>
        <strain evidence="2 3">CGMCC 1.6291</strain>
    </source>
</reference>